<name>A0A4Y2JY60_ARAVE</name>
<dbReference type="Proteomes" id="UP000499080">
    <property type="component" value="Unassembled WGS sequence"/>
</dbReference>
<comment type="caution">
    <text evidence="1">The sequence shown here is derived from an EMBL/GenBank/DDBJ whole genome shotgun (WGS) entry which is preliminary data.</text>
</comment>
<reference evidence="1 2" key="1">
    <citation type="journal article" date="2019" name="Sci. Rep.">
        <title>Orb-weaving spider Araneus ventricosus genome elucidates the spidroin gene catalogue.</title>
        <authorList>
            <person name="Kono N."/>
            <person name="Nakamura H."/>
            <person name="Ohtoshi R."/>
            <person name="Moran D.A.P."/>
            <person name="Shinohara A."/>
            <person name="Yoshida Y."/>
            <person name="Fujiwara M."/>
            <person name="Mori M."/>
            <person name="Tomita M."/>
            <person name="Arakawa K."/>
        </authorList>
    </citation>
    <scope>NUCLEOTIDE SEQUENCE [LARGE SCALE GENOMIC DNA]</scope>
</reference>
<dbReference type="OrthoDB" id="10051381at2759"/>
<evidence type="ECO:0000313" key="1">
    <source>
        <dbReference type="EMBL" id="GBM94695.1"/>
    </source>
</evidence>
<proteinExistence type="predicted"/>
<gene>
    <name evidence="1" type="ORF">AVEN_274915_1</name>
</gene>
<sequence>MEVEQRCDYISGARRQTILHLQRMLHKHNNFIKTFKTALEQMPTDEYKLAITVDRIPRGEHERCLNVLQVDKVAVVISDEEFKQCCDILIQQRGCTLQRVSETPRSYDALRRYFTTEYFPVFGQ</sequence>
<accession>A0A4Y2JY60</accession>
<dbReference type="AlphaFoldDB" id="A0A4Y2JY60"/>
<dbReference type="EMBL" id="BGPR01003992">
    <property type="protein sequence ID" value="GBM94695.1"/>
    <property type="molecule type" value="Genomic_DNA"/>
</dbReference>
<keyword evidence="2" id="KW-1185">Reference proteome</keyword>
<organism evidence="1 2">
    <name type="scientific">Araneus ventricosus</name>
    <name type="common">Orbweaver spider</name>
    <name type="synonym">Epeira ventricosa</name>
    <dbReference type="NCBI Taxonomy" id="182803"/>
    <lineage>
        <taxon>Eukaryota</taxon>
        <taxon>Metazoa</taxon>
        <taxon>Ecdysozoa</taxon>
        <taxon>Arthropoda</taxon>
        <taxon>Chelicerata</taxon>
        <taxon>Arachnida</taxon>
        <taxon>Araneae</taxon>
        <taxon>Araneomorphae</taxon>
        <taxon>Entelegynae</taxon>
        <taxon>Araneoidea</taxon>
        <taxon>Araneidae</taxon>
        <taxon>Araneus</taxon>
    </lineage>
</organism>
<evidence type="ECO:0000313" key="2">
    <source>
        <dbReference type="Proteomes" id="UP000499080"/>
    </source>
</evidence>
<protein>
    <submittedName>
        <fullName evidence="1">Uncharacterized protein</fullName>
    </submittedName>
</protein>